<name>A0ABD0UM20_DENTH</name>
<dbReference type="Proteomes" id="UP001552299">
    <property type="component" value="Unassembled WGS sequence"/>
</dbReference>
<evidence type="ECO:0000313" key="1">
    <source>
        <dbReference type="EMBL" id="KAL0913819.1"/>
    </source>
</evidence>
<accession>A0ABD0UM20</accession>
<gene>
    <name evidence="1" type="ORF">M5K25_017309</name>
</gene>
<sequence>MLGNLKGDCHHLSTFVPNFHSVNPNLPITSDGTMNAVVENLDPRTPHFLPLSPVLVLVDNGDLNLETPLAVNVCNGDAHATIDVENVVEEDVPSIDVVPLAISSDLRKGYNVILGANNCLINLIPSPTTSPSLMVDAEVEAVMDHAVISVSLDAEAGALGVGVSNMQVACGDVEDSNDVADVTDESHLVPMEPVLASVPFIDVSVSFITNDALCTHLLGNCSDQSHRLDDSFSSPCGVGEGLEGLEEEFNALYNLNVGRVIEKAFAQGVGKRRRQKSKKM</sequence>
<dbReference type="EMBL" id="JANQDX010000013">
    <property type="protein sequence ID" value="KAL0913819.1"/>
    <property type="molecule type" value="Genomic_DNA"/>
</dbReference>
<comment type="caution">
    <text evidence="1">The sequence shown here is derived from an EMBL/GenBank/DDBJ whole genome shotgun (WGS) entry which is preliminary data.</text>
</comment>
<proteinExistence type="predicted"/>
<keyword evidence="2" id="KW-1185">Reference proteome</keyword>
<protein>
    <submittedName>
        <fullName evidence="1">Uncharacterized protein</fullName>
    </submittedName>
</protein>
<reference evidence="1 2" key="1">
    <citation type="journal article" date="2024" name="Plant Biotechnol. J.">
        <title>Dendrobium thyrsiflorum genome and its molecular insights into genes involved in important horticultural traits.</title>
        <authorList>
            <person name="Chen B."/>
            <person name="Wang J.Y."/>
            <person name="Zheng P.J."/>
            <person name="Li K.L."/>
            <person name="Liang Y.M."/>
            <person name="Chen X.F."/>
            <person name="Zhang C."/>
            <person name="Zhao X."/>
            <person name="He X."/>
            <person name="Zhang G.Q."/>
            <person name="Liu Z.J."/>
            <person name="Xu Q."/>
        </authorList>
    </citation>
    <scope>NUCLEOTIDE SEQUENCE [LARGE SCALE GENOMIC DNA]</scope>
    <source>
        <strain evidence="1">GZMU011</strain>
    </source>
</reference>
<organism evidence="1 2">
    <name type="scientific">Dendrobium thyrsiflorum</name>
    <name type="common">Pinecone-like raceme dendrobium</name>
    <name type="synonym">Orchid</name>
    <dbReference type="NCBI Taxonomy" id="117978"/>
    <lineage>
        <taxon>Eukaryota</taxon>
        <taxon>Viridiplantae</taxon>
        <taxon>Streptophyta</taxon>
        <taxon>Embryophyta</taxon>
        <taxon>Tracheophyta</taxon>
        <taxon>Spermatophyta</taxon>
        <taxon>Magnoliopsida</taxon>
        <taxon>Liliopsida</taxon>
        <taxon>Asparagales</taxon>
        <taxon>Orchidaceae</taxon>
        <taxon>Epidendroideae</taxon>
        <taxon>Malaxideae</taxon>
        <taxon>Dendrobiinae</taxon>
        <taxon>Dendrobium</taxon>
    </lineage>
</organism>
<dbReference type="AlphaFoldDB" id="A0ABD0UM20"/>
<evidence type="ECO:0000313" key="2">
    <source>
        <dbReference type="Proteomes" id="UP001552299"/>
    </source>
</evidence>